<organism evidence="1 2">
    <name type="scientific">Candidatus Magasanikbacteria bacterium CG10_big_fil_rev_8_21_14_0_10_40_10</name>
    <dbReference type="NCBI Taxonomy" id="1974648"/>
    <lineage>
        <taxon>Bacteria</taxon>
        <taxon>Candidatus Magasanikiibacteriota</taxon>
    </lineage>
</organism>
<accession>A0A2M6W3E3</accession>
<dbReference type="EMBL" id="PFBX01000037">
    <property type="protein sequence ID" value="PIT87319.1"/>
    <property type="molecule type" value="Genomic_DNA"/>
</dbReference>
<evidence type="ECO:0000313" key="1">
    <source>
        <dbReference type="EMBL" id="PIT87319.1"/>
    </source>
</evidence>
<protein>
    <submittedName>
        <fullName evidence="1">Uncharacterized protein</fullName>
    </submittedName>
</protein>
<sequence>MPNKEQRFVGPVEPAQPPKNKLKKMLEKLTGNRANRPPKNLKEMPNLLDVFGTHDDKQGELDEKSLKEALHRRKLAEKPDTPLFKLDKNGEHVLDEMGDPIFNRWPTKEELENINIDDTEPKPDQK</sequence>
<dbReference type="AlphaFoldDB" id="A0A2M6W3E3"/>
<comment type="caution">
    <text evidence="1">The sequence shown here is derived from an EMBL/GenBank/DDBJ whole genome shotgun (WGS) entry which is preliminary data.</text>
</comment>
<name>A0A2M6W3E3_9BACT</name>
<reference evidence="2" key="1">
    <citation type="submission" date="2017-09" db="EMBL/GenBank/DDBJ databases">
        <title>Depth-based differentiation of microbial function through sediment-hosted aquifers and enrichment of novel symbionts in the deep terrestrial subsurface.</title>
        <authorList>
            <person name="Probst A.J."/>
            <person name="Ladd B."/>
            <person name="Jarett J.K."/>
            <person name="Geller-Mcgrath D.E."/>
            <person name="Sieber C.M.K."/>
            <person name="Emerson J.B."/>
            <person name="Anantharaman K."/>
            <person name="Thomas B.C."/>
            <person name="Malmstrom R."/>
            <person name="Stieglmeier M."/>
            <person name="Klingl A."/>
            <person name="Woyke T."/>
            <person name="Ryan C.M."/>
            <person name="Banfield J.F."/>
        </authorList>
    </citation>
    <scope>NUCLEOTIDE SEQUENCE [LARGE SCALE GENOMIC DNA]</scope>
</reference>
<gene>
    <name evidence="1" type="ORF">COU31_03500</name>
</gene>
<evidence type="ECO:0000313" key="2">
    <source>
        <dbReference type="Proteomes" id="UP000231183"/>
    </source>
</evidence>
<proteinExistence type="predicted"/>
<dbReference type="Proteomes" id="UP000231183">
    <property type="component" value="Unassembled WGS sequence"/>
</dbReference>